<evidence type="ECO:0000256" key="4">
    <source>
        <dbReference type="ARBA" id="ARBA00022729"/>
    </source>
</evidence>
<dbReference type="GO" id="GO:0071555">
    <property type="term" value="P:cell wall organization"/>
    <property type="evidence" value="ECO:0007669"/>
    <property type="project" value="UniProtKB-KW"/>
</dbReference>
<dbReference type="AlphaFoldDB" id="A0A8H3HUY0"/>
<dbReference type="EC" id="3.2.1.58" evidence="9"/>
<accession>A0A8H3HUY0</accession>
<comment type="subcellular location">
    <subcellularLocation>
        <location evidence="1">Secreted</location>
    </subcellularLocation>
</comment>
<dbReference type="Gene3D" id="3.20.20.80">
    <property type="entry name" value="Glycosidases"/>
    <property type="match status" value="1"/>
</dbReference>
<dbReference type="InterPro" id="IPR001547">
    <property type="entry name" value="Glyco_hydro_5"/>
</dbReference>
<dbReference type="GO" id="GO:0005576">
    <property type="term" value="C:extracellular region"/>
    <property type="evidence" value="ECO:0007669"/>
    <property type="project" value="UniProtKB-SubCell"/>
</dbReference>
<keyword evidence="4 12" id="KW-0732">Signal</keyword>
<dbReference type="PANTHER" id="PTHR31297:SF1">
    <property type="entry name" value="GLUCAN 1,3-BETA-GLUCOSIDASE I_II-RELATED"/>
    <property type="match status" value="1"/>
</dbReference>
<evidence type="ECO:0000313" key="15">
    <source>
        <dbReference type="Proteomes" id="UP000664169"/>
    </source>
</evidence>
<evidence type="ECO:0000313" key="14">
    <source>
        <dbReference type="EMBL" id="CAF9903427.1"/>
    </source>
</evidence>
<comment type="catalytic activity">
    <reaction evidence="8">
        <text>Successive hydrolysis of beta-D-glucose units from the non-reducing ends of (1-&gt;3)-beta-D-glucans, releasing alpha-glucose.</text>
        <dbReference type="EC" id="3.2.1.58"/>
    </reaction>
</comment>
<dbReference type="OrthoDB" id="62120at2759"/>
<keyword evidence="5 10" id="KW-0378">Hydrolase</keyword>
<dbReference type="EMBL" id="CAJPDQ010000001">
    <property type="protein sequence ID" value="CAF9903427.1"/>
    <property type="molecule type" value="Genomic_DNA"/>
</dbReference>
<evidence type="ECO:0000256" key="3">
    <source>
        <dbReference type="ARBA" id="ARBA00022525"/>
    </source>
</evidence>
<protein>
    <recommendedName>
        <fullName evidence="9">glucan 1,3-beta-glucosidase</fullName>
        <ecNumber evidence="9">3.2.1.58</ecNumber>
    </recommendedName>
</protein>
<dbReference type="GO" id="GO:0004338">
    <property type="term" value="F:glucan exo-1,3-beta-glucosidase activity"/>
    <property type="evidence" value="ECO:0007669"/>
    <property type="project" value="UniProtKB-EC"/>
</dbReference>
<dbReference type="Pfam" id="PF00150">
    <property type="entry name" value="Cellulase"/>
    <property type="match status" value="1"/>
</dbReference>
<dbReference type="GO" id="GO:0009251">
    <property type="term" value="P:glucan catabolic process"/>
    <property type="evidence" value="ECO:0007669"/>
    <property type="project" value="TreeGrafter"/>
</dbReference>
<keyword evidence="6 10" id="KW-0326">Glycosidase</keyword>
<reference evidence="14" key="1">
    <citation type="submission" date="2021-03" db="EMBL/GenBank/DDBJ databases">
        <authorList>
            <person name="Tagirdzhanova G."/>
        </authorList>
    </citation>
    <scope>NUCLEOTIDE SEQUENCE</scope>
</reference>
<feature type="domain" description="Glycoside hydrolase family 5" evidence="13">
    <location>
        <begin position="83"/>
        <end position="322"/>
    </location>
</feature>
<evidence type="ECO:0000259" key="13">
    <source>
        <dbReference type="Pfam" id="PF00150"/>
    </source>
</evidence>
<organism evidence="14 15">
    <name type="scientific">Gomphillus americanus</name>
    <dbReference type="NCBI Taxonomy" id="1940652"/>
    <lineage>
        <taxon>Eukaryota</taxon>
        <taxon>Fungi</taxon>
        <taxon>Dikarya</taxon>
        <taxon>Ascomycota</taxon>
        <taxon>Pezizomycotina</taxon>
        <taxon>Lecanoromycetes</taxon>
        <taxon>OSLEUM clade</taxon>
        <taxon>Ostropomycetidae</taxon>
        <taxon>Ostropales</taxon>
        <taxon>Graphidaceae</taxon>
        <taxon>Gomphilloideae</taxon>
        <taxon>Gomphillus</taxon>
    </lineage>
</organism>
<evidence type="ECO:0000256" key="5">
    <source>
        <dbReference type="ARBA" id="ARBA00022801"/>
    </source>
</evidence>
<evidence type="ECO:0000256" key="9">
    <source>
        <dbReference type="ARBA" id="ARBA00038929"/>
    </source>
</evidence>
<comment type="caution">
    <text evidence="14">The sequence shown here is derived from an EMBL/GenBank/DDBJ whole genome shotgun (WGS) entry which is preliminary data.</text>
</comment>
<evidence type="ECO:0000256" key="10">
    <source>
        <dbReference type="RuleBase" id="RU361153"/>
    </source>
</evidence>
<evidence type="ECO:0000256" key="7">
    <source>
        <dbReference type="ARBA" id="ARBA00023316"/>
    </source>
</evidence>
<dbReference type="SUPFAM" id="SSF51445">
    <property type="entry name" value="(Trans)glycosidases"/>
    <property type="match status" value="1"/>
</dbReference>
<evidence type="ECO:0000256" key="11">
    <source>
        <dbReference type="SAM" id="MobiDB-lite"/>
    </source>
</evidence>
<gene>
    <name evidence="14" type="ORF">GOMPHAMPRED_000243</name>
</gene>
<feature type="region of interest" description="Disordered" evidence="11">
    <location>
        <begin position="161"/>
        <end position="180"/>
    </location>
</feature>
<dbReference type="InterPro" id="IPR050386">
    <property type="entry name" value="Glycosyl_hydrolase_5"/>
</dbReference>
<keyword evidence="7" id="KW-0961">Cell wall biogenesis/degradation</keyword>
<feature type="signal peptide" evidence="12">
    <location>
        <begin position="1"/>
        <end position="18"/>
    </location>
</feature>
<sequence length="424" mass="46276">MHYQSLLAASALLATSIAIPLEPRQSPALSFDYDSQKVYGVNLGGWFVLEPWITPSLFQQFSNDPSVVDEYTLSAALGQSQAQSQLSAHWNSWITEDDFRQIAAMGLNHVRIPIGYWAISPQSGDPYVQGQLNVLDKAVGWADTYGLKVMLDLHGVPGSQNGFDNSGHRGSNNWQNTDPSDSLAKASITALAERYAANSAVTMIQAVNEPLTTNGQLDVNFVKKYYYDAWGSIRQVNGQQNTAHTVLAIHDGFQGVPFWNGFMNSGSGTDNVLLDTHIYQIFTDQQVSMTPAQHVQTACGQASMLAASDKWTVVGEWTGAQTDCALWLNGLGVGARYDGSFSGSSYVGSCDGKRTGTVEGLSSDDKKNLRSLIEAQLDAYSAHTGWIFWTWKNEAAPEWHLQNLTAAGIFPQPLSDRQYPGQCS</sequence>
<evidence type="ECO:0000256" key="1">
    <source>
        <dbReference type="ARBA" id="ARBA00004613"/>
    </source>
</evidence>
<dbReference type="PANTHER" id="PTHR31297">
    <property type="entry name" value="GLUCAN ENDO-1,6-BETA-GLUCOSIDASE B"/>
    <property type="match status" value="1"/>
</dbReference>
<evidence type="ECO:0000256" key="6">
    <source>
        <dbReference type="ARBA" id="ARBA00023295"/>
    </source>
</evidence>
<keyword evidence="3" id="KW-0964">Secreted</keyword>
<dbReference type="FunFam" id="3.20.20.80:FF:000033">
    <property type="entry name" value="Glucan 1,3-beta-glucosidase A"/>
    <property type="match status" value="1"/>
</dbReference>
<name>A0A8H3HUY0_9LECA</name>
<evidence type="ECO:0000256" key="2">
    <source>
        <dbReference type="ARBA" id="ARBA00005641"/>
    </source>
</evidence>
<evidence type="ECO:0000256" key="12">
    <source>
        <dbReference type="SAM" id="SignalP"/>
    </source>
</evidence>
<proteinExistence type="inferred from homology"/>
<dbReference type="Proteomes" id="UP000664169">
    <property type="component" value="Unassembled WGS sequence"/>
</dbReference>
<feature type="chain" id="PRO_5034447576" description="glucan 1,3-beta-glucosidase" evidence="12">
    <location>
        <begin position="19"/>
        <end position="424"/>
    </location>
</feature>
<dbReference type="GO" id="GO:0009986">
    <property type="term" value="C:cell surface"/>
    <property type="evidence" value="ECO:0007669"/>
    <property type="project" value="TreeGrafter"/>
</dbReference>
<keyword evidence="15" id="KW-1185">Reference proteome</keyword>
<dbReference type="InterPro" id="IPR017853">
    <property type="entry name" value="GH"/>
</dbReference>
<evidence type="ECO:0000256" key="8">
    <source>
        <dbReference type="ARBA" id="ARBA00036824"/>
    </source>
</evidence>
<comment type="similarity">
    <text evidence="2 10">Belongs to the glycosyl hydrolase 5 (cellulase A) family.</text>
</comment>